<dbReference type="GO" id="GO:0022857">
    <property type="term" value="F:transmembrane transporter activity"/>
    <property type="evidence" value="ECO:0007669"/>
    <property type="project" value="InterPro"/>
</dbReference>
<dbReference type="Proteomes" id="UP000198785">
    <property type="component" value="Unassembled WGS sequence"/>
</dbReference>
<dbReference type="Pfam" id="PF07690">
    <property type="entry name" value="MFS_1"/>
    <property type="match status" value="1"/>
</dbReference>
<feature type="transmembrane region" description="Helical" evidence="6">
    <location>
        <begin position="190"/>
        <end position="210"/>
    </location>
</feature>
<evidence type="ECO:0000313" key="9">
    <source>
        <dbReference type="Proteomes" id="UP000198785"/>
    </source>
</evidence>
<sequence>MKSNKLPNLLQMTNISIGFLGIQLGFALQAGNVSRILQTFGAHLEHLSLFWLVAPLTGMIIQPIVGYYSDRTWTSLGRRKPYLLLGGCIAALALLFLPNANLFTHLIPPLLLGVFLMIVVDTAFNTSMHPLRALVSDLVPPEQQGLGYAMQTFLIGVGAIIGSILPYILAEYFHVNKITATGAIPDNVSWSFYIGALILLLCLLWTLFTVKEKPKPLSHTYTEQSAKGFQQIIQDIRQMPFPMIKIGIVQFFSWFALFTMWVYTTPALAQHIYKLPVLDASSEAYADAGNLTGLLFGIYSFVATVIALALPYVYNRLGQVYTHALSLFLGALGFISIFFIENSSLLLIPMIAIGIAWASILATPYALLAQILPPDKKGIYIGLFNFFITLPQIINGLIGGWLVKEVFQQQAIYAILLSGVMMLLATISTLFLRKSS</sequence>
<evidence type="ECO:0000259" key="7">
    <source>
        <dbReference type="PROSITE" id="PS50850"/>
    </source>
</evidence>
<feature type="transmembrane region" description="Helical" evidence="6">
    <location>
        <begin position="346"/>
        <end position="367"/>
    </location>
</feature>
<organism evidence="8 9">
    <name type="scientific">Sphingobacterium wenxiniae</name>
    <dbReference type="NCBI Taxonomy" id="683125"/>
    <lineage>
        <taxon>Bacteria</taxon>
        <taxon>Pseudomonadati</taxon>
        <taxon>Bacteroidota</taxon>
        <taxon>Sphingobacteriia</taxon>
        <taxon>Sphingobacteriales</taxon>
        <taxon>Sphingobacteriaceae</taxon>
        <taxon>Sphingobacterium</taxon>
    </lineage>
</organism>
<keyword evidence="4 6" id="KW-1133">Transmembrane helix</keyword>
<feature type="transmembrane region" description="Helical" evidence="6">
    <location>
        <begin position="12"/>
        <end position="29"/>
    </location>
</feature>
<dbReference type="PANTHER" id="PTHR19432:SF35">
    <property type="entry name" value="SOLUTE CARRIER FAMILY 45 MEMBER 3 ISOFORM X1"/>
    <property type="match status" value="1"/>
</dbReference>
<feature type="transmembrane region" description="Helical" evidence="6">
    <location>
        <begin position="320"/>
        <end position="340"/>
    </location>
</feature>
<evidence type="ECO:0000313" key="8">
    <source>
        <dbReference type="EMBL" id="SFS94010.1"/>
    </source>
</evidence>
<feature type="transmembrane region" description="Helical" evidence="6">
    <location>
        <begin position="411"/>
        <end position="432"/>
    </location>
</feature>
<feature type="transmembrane region" description="Helical" evidence="6">
    <location>
        <begin position="106"/>
        <end position="124"/>
    </location>
</feature>
<feature type="domain" description="Major facilitator superfamily (MFS) profile" evidence="7">
    <location>
        <begin position="9"/>
        <end position="436"/>
    </location>
</feature>
<keyword evidence="9" id="KW-1185">Reference proteome</keyword>
<feature type="transmembrane region" description="Helical" evidence="6">
    <location>
        <begin position="293"/>
        <end position="313"/>
    </location>
</feature>
<dbReference type="STRING" id="683125.SAMN05660206_107122"/>
<keyword evidence="5 6" id="KW-0472">Membrane</keyword>
<feature type="transmembrane region" description="Helical" evidence="6">
    <location>
        <begin position="145"/>
        <end position="170"/>
    </location>
</feature>
<evidence type="ECO:0000256" key="1">
    <source>
        <dbReference type="ARBA" id="ARBA00004141"/>
    </source>
</evidence>
<feature type="transmembrane region" description="Helical" evidence="6">
    <location>
        <begin position="379"/>
        <end position="399"/>
    </location>
</feature>
<feature type="transmembrane region" description="Helical" evidence="6">
    <location>
        <begin position="251"/>
        <end position="273"/>
    </location>
</feature>
<comment type="subcellular location">
    <subcellularLocation>
        <location evidence="1">Membrane</location>
        <topology evidence="1">Multi-pass membrane protein</topology>
    </subcellularLocation>
</comment>
<dbReference type="EMBL" id="FOZZ01000007">
    <property type="protein sequence ID" value="SFS94010.1"/>
    <property type="molecule type" value="Genomic_DNA"/>
</dbReference>
<feature type="transmembrane region" description="Helical" evidence="6">
    <location>
        <begin position="81"/>
        <end position="100"/>
    </location>
</feature>
<dbReference type="SUPFAM" id="SSF103473">
    <property type="entry name" value="MFS general substrate transporter"/>
    <property type="match status" value="1"/>
</dbReference>
<dbReference type="GO" id="GO:0016020">
    <property type="term" value="C:membrane"/>
    <property type="evidence" value="ECO:0007669"/>
    <property type="project" value="UniProtKB-SubCell"/>
</dbReference>
<dbReference type="RefSeq" id="WP_093365965.1">
    <property type="nucleotide sequence ID" value="NZ_FOZZ01000007.1"/>
</dbReference>
<evidence type="ECO:0000256" key="2">
    <source>
        <dbReference type="ARBA" id="ARBA00022448"/>
    </source>
</evidence>
<dbReference type="AlphaFoldDB" id="A0A1I6TXW2"/>
<dbReference type="InterPro" id="IPR036259">
    <property type="entry name" value="MFS_trans_sf"/>
</dbReference>
<proteinExistence type="predicted"/>
<feature type="transmembrane region" description="Helical" evidence="6">
    <location>
        <begin position="49"/>
        <end position="69"/>
    </location>
</feature>
<evidence type="ECO:0000256" key="3">
    <source>
        <dbReference type="ARBA" id="ARBA00022692"/>
    </source>
</evidence>
<evidence type="ECO:0000256" key="6">
    <source>
        <dbReference type="SAM" id="Phobius"/>
    </source>
</evidence>
<reference evidence="8 9" key="1">
    <citation type="submission" date="2016-10" db="EMBL/GenBank/DDBJ databases">
        <authorList>
            <person name="de Groot N.N."/>
        </authorList>
    </citation>
    <scope>NUCLEOTIDE SEQUENCE [LARGE SCALE GENOMIC DNA]</scope>
    <source>
        <strain evidence="8 9">DSM 22789</strain>
    </source>
</reference>
<dbReference type="OrthoDB" id="7584869at2"/>
<evidence type="ECO:0000256" key="4">
    <source>
        <dbReference type="ARBA" id="ARBA00022989"/>
    </source>
</evidence>
<evidence type="ECO:0000256" key="5">
    <source>
        <dbReference type="ARBA" id="ARBA00023136"/>
    </source>
</evidence>
<accession>A0A1I6TXW2</accession>
<dbReference type="InterPro" id="IPR020846">
    <property type="entry name" value="MFS_dom"/>
</dbReference>
<keyword evidence="3 6" id="KW-0812">Transmembrane</keyword>
<dbReference type="InterPro" id="IPR011701">
    <property type="entry name" value="MFS"/>
</dbReference>
<name>A0A1I6TXW2_9SPHI</name>
<protein>
    <submittedName>
        <fullName evidence="8">Maltose/moltooligosaccharide transporter</fullName>
    </submittedName>
</protein>
<dbReference type="Gene3D" id="1.20.1250.20">
    <property type="entry name" value="MFS general substrate transporter like domains"/>
    <property type="match status" value="1"/>
</dbReference>
<dbReference type="PANTHER" id="PTHR19432">
    <property type="entry name" value="SUGAR TRANSPORTER"/>
    <property type="match status" value="1"/>
</dbReference>
<keyword evidence="2" id="KW-0813">Transport</keyword>
<dbReference type="PROSITE" id="PS50850">
    <property type="entry name" value="MFS"/>
    <property type="match status" value="1"/>
</dbReference>
<gene>
    <name evidence="8" type="ORF">SAMN05660206_107122</name>
</gene>